<evidence type="ECO:0000256" key="9">
    <source>
        <dbReference type="ARBA" id="ARBA00023125"/>
    </source>
</evidence>
<dbReference type="GO" id="GO:0003677">
    <property type="term" value="F:DNA binding"/>
    <property type="evidence" value="ECO:0007669"/>
    <property type="project" value="UniProtKB-KW"/>
</dbReference>
<keyword evidence="6 13" id="KW-0227">DNA damage</keyword>
<dbReference type="GO" id="GO:0048476">
    <property type="term" value="C:Holliday junction resolvase complex"/>
    <property type="evidence" value="ECO:0007669"/>
    <property type="project" value="UniProtKB-UniRule"/>
</dbReference>
<evidence type="ECO:0000256" key="5">
    <source>
        <dbReference type="ARBA" id="ARBA00022759"/>
    </source>
</evidence>
<dbReference type="GO" id="GO:0000287">
    <property type="term" value="F:magnesium ion binding"/>
    <property type="evidence" value="ECO:0007669"/>
    <property type="project" value="UniProtKB-UniRule"/>
</dbReference>
<comment type="caution">
    <text evidence="15">The sequence shown here is derived from an EMBL/GenBank/DDBJ whole genome shotgun (WGS) entry which is preliminary data.</text>
</comment>
<dbReference type="FunFam" id="3.30.420.10:FF:000002">
    <property type="entry name" value="Crossover junction endodeoxyribonuclease RuvC"/>
    <property type="match status" value="1"/>
</dbReference>
<dbReference type="GO" id="GO:0006310">
    <property type="term" value="P:DNA recombination"/>
    <property type="evidence" value="ECO:0007669"/>
    <property type="project" value="UniProtKB-UniRule"/>
</dbReference>
<feature type="binding site" evidence="13">
    <location>
        <position position="75"/>
    </location>
    <ligand>
        <name>Mg(2+)</name>
        <dbReference type="ChEBI" id="CHEBI:18420"/>
        <label>2</label>
    </ligand>
</feature>
<name>A0A0G0KEE6_9BACT</name>
<organism evidence="15 16">
    <name type="scientific">Candidatus Daviesbacteria bacterium GW2011_GWF2_38_6</name>
    <dbReference type="NCBI Taxonomy" id="1618432"/>
    <lineage>
        <taxon>Bacteria</taxon>
        <taxon>Candidatus Daviesiibacteriota</taxon>
    </lineage>
</organism>
<comment type="cofactor">
    <cofactor evidence="13">
        <name>Mg(2+)</name>
        <dbReference type="ChEBI" id="CHEBI:18420"/>
    </cofactor>
    <text evidence="13">Binds 2 Mg(2+) ion per subunit.</text>
</comment>
<evidence type="ECO:0000313" key="15">
    <source>
        <dbReference type="EMBL" id="KKQ77993.1"/>
    </source>
</evidence>
<dbReference type="AlphaFoldDB" id="A0A0G0KEE6"/>
<dbReference type="Proteomes" id="UP000034324">
    <property type="component" value="Unassembled WGS sequence"/>
</dbReference>
<dbReference type="InterPro" id="IPR012337">
    <property type="entry name" value="RNaseH-like_sf"/>
</dbReference>
<protein>
    <recommendedName>
        <fullName evidence="13 14">Crossover junction endodeoxyribonuclease RuvC</fullName>
        <ecNumber evidence="13 14">3.1.21.10</ecNumber>
    </recommendedName>
    <alternativeName>
        <fullName evidence="13">Holliday junction nuclease RuvC</fullName>
    </alternativeName>
    <alternativeName>
        <fullName evidence="13">Holliday junction resolvase RuvC</fullName>
    </alternativeName>
</protein>
<evidence type="ECO:0000256" key="4">
    <source>
        <dbReference type="ARBA" id="ARBA00022723"/>
    </source>
</evidence>
<reference evidence="15 16" key="1">
    <citation type="journal article" date="2015" name="Nature">
        <title>rRNA introns, odd ribosomes, and small enigmatic genomes across a large radiation of phyla.</title>
        <authorList>
            <person name="Brown C.T."/>
            <person name="Hug L.A."/>
            <person name="Thomas B.C."/>
            <person name="Sharon I."/>
            <person name="Castelle C.J."/>
            <person name="Singh A."/>
            <person name="Wilkins M.J."/>
            <person name="Williams K.H."/>
            <person name="Banfield J.F."/>
        </authorList>
    </citation>
    <scope>NUCLEOTIDE SEQUENCE [LARGE SCALE GENOMIC DNA]</scope>
</reference>
<evidence type="ECO:0000256" key="10">
    <source>
        <dbReference type="ARBA" id="ARBA00023172"/>
    </source>
</evidence>
<evidence type="ECO:0000256" key="8">
    <source>
        <dbReference type="ARBA" id="ARBA00022842"/>
    </source>
</evidence>
<feature type="active site" evidence="13">
    <location>
        <position position="7"/>
    </location>
</feature>
<evidence type="ECO:0000256" key="14">
    <source>
        <dbReference type="NCBIfam" id="TIGR00228"/>
    </source>
</evidence>
<dbReference type="Pfam" id="PF02075">
    <property type="entry name" value="RuvC"/>
    <property type="match status" value="1"/>
</dbReference>
<accession>A0A0G0KEE6</accession>
<evidence type="ECO:0000256" key="6">
    <source>
        <dbReference type="ARBA" id="ARBA00022763"/>
    </source>
</evidence>
<feature type="active site" evidence="13">
    <location>
        <position position="75"/>
    </location>
</feature>
<dbReference type="Gene3D" id="3.30.420.10">
    <property type="entry name" value="Ribonuclease H-like superfamily/Ribonuclease H"/>
    <property type="match status" value="1"/>
</dbReference>
<keyword evidence="5 13" id="KW-0255">Endonuclease</keyword>
<dbReference type="PANTHER" id="PTHR30194">
    <property type="entry name" value="CROSSOVER JUNCTION ENDODEOXYRIBONUCLEASE RUVC"/>
    <property type="match status" value="1"/>
</dbReference>
<dbReference type="PRINTS" id="PR00696">
    <property type="entry name" value="RSOLVASERUVC"/>
</dbReference>
<keyword evidence="11 13" id="KW-0234">DNA repair</keyword>
<evidence type="ECO:0000313" key="16">
    <source>
        <dbReference type="Proteomes" id="UP000034324"/>
    </source>
</evidence>
<dbReference type="GO" id="GO:0006281">
    <property type="term" value="P:DNA repair"/>
    <property type="evidence" value="ECO:0007669"/>
    <property type="project" value="UniProtKB-UniRule"/>
</dbReference>
<keyword evidence="10 13" id="KW-0233">DNA recombination</keyword>
<evidence type="ECO:0000256" key="13">
    <source>
        <dbReference type="HAMAP-Rule" id="MF_00034"/>
    </source>
</evidence>
<dbReference type="PATRIC" id="fig|1618432.3.peg.455"/>
<evidence type="ECO:0000256" key="3">
    <source>
        <dbReference type="ARBA" id="ARBA00022722"/>
    </source>
</evidence>
<dbReference type="HAMAP" id="MF_00034">
    <property type="entry name" value="RuvC"/>
    <property type="match status" value="1"/>
</dbReference>
<evidence type="ECO:0000256" key="11">
    <source>
        <dbReference type="ARBA" id="ARBA00023204"/>
    </source>
</evidence>
<dbReference type="EMBL" id="LBVC01000031">
    <property type="protein sequence ID" value="KKQ77993.1"/>
    <property type="molecule type" value="Genomic_DNA"/>
</dbReference>
<dbReference type="InterPro" id="IPR002176">
    <property type="entry name" value="X-over_junc_endoDNase_RuvC"/>
</dbReference>
<keyword evidence="3 13" id="KW-0540">Nuclease</keyword>
<dbReference type="InterPro" id="IPR036397">
    <property type="entry name" value="RNaseH_sf"/>
</dbReference>
<dbReference type="PANTHER" id="PTHR30194:SF3">
    <property type="entry name" value="CROSSOVER JUNCTION ENDODEOXYRIBONUCLEASE RUVC"/>
    <property type="match status" value="1"/>
</dbReference>
<dbReference type="EC" id="3.1.21.10" evidence="13 14"/>
<comment type="function">
    <text evidence="13">The RuvA-RuvB-RuvC complex processes Holliday junction (HJ) DNA during genetic recombination and DNA repair. Endonuclease that resolves HJ intermediates. Cleaves cruciform DNA by making single-stranded nicks across the HJ at symmetrical positions within the homologous arms, yielding a 5'-phosphate and a 3'-hydroxyl group; requires a central core of homology in the junction. The consensus cleavage sequence is 5'-(A/T)TT(C/G)-3'. Cleavage occurs on the 3'-side of the TT dinucleotide at the point of strand exchange. HJ branch migration catalyzed by RuvA-RuvB allows RuvC to scan DNA until it finds its consensus sequence, where it cleaves and resolves the cruciform DNA.</text>
</comment>
<dbReference type="SUPFAM" id="SSF53098">
    <property type="entry name" value="Ribonuclease H-like"/>
    <property type="match status" value="1"/>
</dbReference>
<keyword evidence="9 13" id="KW-0238">DNA-binding</keyword>
<comment type="similarity">
    <text evidence="1 13">Belongs to the RuvC family.</text>
</comment>
<gene>
    <name evidence="13" type="primary">ruvC</name>
    <name evidence="15" type="ORF">US99_C0031G0003</name>
</gene>
<comment type="catalytic activity">
    <reaction evidence="12 13">
        <text>Endonucleolytic cleavage at a junction such as a reciprocal single-stranded crossover between two homologous DNA duplexes (Holliday junction).</text>
        <dbReference type="EC" id="3.1.21.10"/>
    </reaction>
</comment>
<keyword evidence="8 13" id="KW-0460">Magnesium</keyword>
<evidence type="ECO:0000256" key="7">
    <source>
        <dbReference type="ARBA" id="ARBA00022801"/>
    </source>
</evidence>
<comment type="subunit">
    <text evidence="13">Homodimer which binds Holliday junction (HJ) DNA. The HJ becomes 2-fold symmetrical on binding to RuvC with unstacked arms; it has a different conformation from HJ DNA in complex with RuvA. In the full resolvosome a probable DNA-RuvA(4)-RuvB(12)-RuvC(2) complex forms which resolves the HJ.</text>
</comment>
<evidence type="ECO:0000256" key="12">
    <source>
        <dbReference type="ARBA" id="ARBA00029354"/>
    </source>
</evidence>
<dbReference type="NCBIfam" id="TIGR00228">
    <property type="entry name" value="ruvC"/>
    <property type="match status" value="1"/>
</dbReference>
<dbReference type="GO" id="GO:0005737">
    <property type="term" value="C:cytoplasm"/>
    <property type="evidence" value="ECO:0007669"/>
    <property type="project" value="UniProtKB-SubCell"/>
</dbReference>
<feature type="active site" evidence="13">
    <location>
        <position position="159"/>
    </location>
</feature>
<dbReference type="GO" id="GO:0008821">
    <property type="term" value="F:crossover junction DNA endonuclease activity"/>
    <property type="evidence" value="ECO:0007669"/>
    <property type="project" value="UniProtKB-UniRule"/>
</dbReference>
<keyword evidence="2 13" id="KW-0963">Cytoplasm</keyword>
<keyword evidence="7 13" id="KW-0378">Hydrolase</keyword>
<feature type="binding site" evidence="13">
    <location>
        <position position="7"/>
    </location>
    <ligand>
        <name>Mg(2+)</name>
        <dbReference type="ChEBI" id="CHEBI:18420"/>
        <label>1</label>
    </ligand>
</feature>
<sequence length="177" mass="19542">MIILGIDPGTATTGYGVIKIPDDILGREFKYDIELVAYGNISTPKEKLMQDRLHMIHSELTSVVEKYQPDQMVCEMLFFGANTRTAIMVGQARGVIMLTAAQHKVPFQDYTGLQVKLMVAGSGRADKDQVHDGVRKFLGTATRRRNKLKANWKGGHLDDATDALAIAICHVLKLASK</sequence>
<proteinExistence type="inferred from homology"/>
<evidence type="ECO:0000256" key="1">
    <source>
        <dbReference type="ARBA" id="ARBA00009518"/>
    </source>
</evidence>
<dbReference type="CDD" id="cd16962">
    <property type="entry name" value="RuvC"/>
    <property type="match status" value="1"/>
</dbReference>
<feature type="binding site" evidence="13">
    <location>
        <position position="159"/>
    </location>
    <ligand>
        <name>Mg(2+)</name>
        <dbReference type="ChEBI" id="CHEBI:18420"/>
        <label>1</label>
    </ligand>
</feature>
<comment type="subcellular location">
    <subcellularLocation>
        <location evidence="13">Cytoplasm</location>
    </subcellularLocation>
</comment>
<evidence type="ECO:0000256" key="2">
    <source>
        <dbReference type="ARBA" id="ARBA00022490"/>
    </source>
</evidence>
<keyword evidence="4 13" id="KW-0479">Metal-binding</keyword>